<evidence type="ECO:0000313" key="14">
    <source>
        <dbReference type="Proteomes" id="UP000440732"/>
    </source>
</evidence>
<evidence type="ECO:0000313" key="15">
    <source>
        <dbReference type="Proteomes" id="UP000441208"/>
    </source>
</evidence>
<dbReference type="Proteomes" id="UP000437068">
    <property type="component" value="Unassembled WGS sequence"/>
</dbReference>
<dbReference type="EMBL" id="QXGC01003595">
    <property type="protein sequence ID" value="KAE9174487.1"/>
    <property type="molecule type" value="Genomic_DNA"/>
</dbReference>
<evidence type="ECO:0000313" key="7">
    <source>
        <dbReference type="EMBL" id="KAE9174487.1"/>
    </source>
</evidence>
<proteinExistence type="predicted"/>
<accession>A0A6A3HPY0</accession>
<evidence type="ECO:0000313" key="13">
    <source>
        <dbReference type="Proteomes" id="UP000440367"/>
    </source>
</evidence>
<dbReference type="EMBL" id="QXFX01003540">
    <property type="protein sequence ID" value="KAE9068404.1"/>
    <property type="molecule type" value="Genomic_DNA"/>
</dbReference>
<evidence type="ECO:0000313" key="3">
    <source>
        <dbReference type="EMBL" id="KAE9068404.1"/>
    </source>
</evidence>
<dbReference type="EMBL" id="QXGD01003404">
    <property type="protein sequence ID" value="KAE9177914.1"/>
    <property type="molecule type" value="Genomic_DNA"/>
</dbReference>
<evidence type="ECO:0000313" key="12">
    <source>
        <dbReference type="Proteomes" id="UP000437068"/>
    </source>
</evidence>
<dbReference type="EMBL" id="QXGA01003659">
    <property type="protein sequence ID" value="KAE9080743.1"/>
    <property type="molecule type" value="Genomic_DNA"/>
</dbReference>
<evidence type="ECO:0000313" key="16">
    <source>
        <dbReference type="Proteomes" id="UP000460718"/>
    </source>
</evidence>
<comment type="caution">
    <text evidence="2">The sequence shown here is derived from an EMBL/GenBank/DDBJ whole genome shotgun (WGS) entry which is preliminary data.</text>
</comment>
<dbReference type="EMBL" id="QXFW01003517">
    <property type="protein sequence ID" value="KAE8970313.1"/>
    <property type="molecule type" value="Genomic_DNA"/>
</dbReference>
<evidence type="ECO:0000313" key="9">
    <source>
        <dbReference type="EMBL" id="KAE9274171.1"/>
    </source>
</evidence>
<evidence type="ECO:0000313" key="4">
    <source>
        <dbReference type="EMBL" id="KAE9068863.1"/>
    </source>
</evidence>
<keyword evidence="11" id="KW-1185">Reference proteome</keyword>
<evidence type="ECO:0000313" key="10">
    <source>
        <dbReference type="Proteomes" id="UP000429523"/>
    </source>
</evidence>
<evidence type="ECO:0000313" key="1">
    <source>
        <dbReference type="EMBL" id="KAE8921529.1"/>
    </source>
</evidence>
<evidence type="ECO:0000313" key="5">
    <source>
        <dbReference type="EMBL" id="KAE9080743.1"/>
    </source>
</evidence>
<dbReference type="Proteomes" id="UP000441208">
    <property type="component" value="Unassembled WGS sequence"/>
</dbReference>
<dbReference type="Proteomes" id="UP000433483">
    <property type="component" value="Unassembled WGS sequence"/>
</dbReference>
<dbReference type="Proteomes" id="UP000460718">
    <property type="component" value="Unassembled WGS sequence"/>
</dbReference>
<evidence type="ECO:0000313" key="18">
    <source>
        <dbReference type="Proteomes" id="UP000488956"/>
    </source>
</evidence>
<dbReference type="Proteomes" id="UP000429523">
    <property type="component" value="Unassembled WGS sequence"/>
</dbReference>
<evidence type="ECO:0000313" key="8">
    <source>
        <dbReference type="EMBL" id="KAE9177914.1"/>
    </source>
</evidence>
<evidence type="ECO:0000313" key="2">
    <source>
        <dbReference type="EMBL" id="KAE8970313.1"/>
    </source>
</evidence>
<dbReference type="Proteomes" id="UP000440732">
    <property type="component" value="Unassembled WGS sequence"/>
</dbReference>
<dbReference type="Proteomes" id="UP000440367">
    <property type="component" value="Unassembled WGS sequence"/>
</dbReference>
<dbReference type="EMBL" id="QXGF01003453">
    <property type="protein sequence ID" value="KAE8921529.1"/>
    <property type="molecule type" value="Genomic_DNA"/>
</dbReference>
<dbReference type="Proteomes" id="UP000476176">
    <property type="component" value="Unassembled WGS sequence"/>
</dbReference>
<dbReference type="EMBL" id="QXFZ01003471">
    <property type="protein sequence ID" value="KAE9068863.1"/>
    <property type="molecule type" value="Genomic_DNA"/>
</dbReference>
<evidence type="ECO:0000313" key="6">
    <source>
        <dbReference type="EMBL" id="KAE9170555.1"/>
    </source>
</evidence>
<protein>
    <submittedName>
        <fullName evidence="2">Uncharacterized protein</fullName>
    </submittedName>
</protein>
<reference evidence="16 17" key="1">
    <citation type="submission" date="2018-09" db="EMBL/GenBank/DDBJ databases">
        <title>Genomic investigation of the strawberry pathogen Phytophthora fragariae indicates pathogenicity is determined by transcriptional variation in three key races.</title>
        <authorList>
            <person name="Adams T.M."/>
            <person name="Armitage A.D."/>
            <person name="Sobczyk M.K."/>
            <person name="Bates H.J."/>
            <person name="Dunwell J.M."/>
            <person name="Nellist C.F."/>
            <person name="Harrison R.J."/>
        </authorList>
    </citation>
    <scope>NUCLEOTIDE SEQUENCE [LARGE SCALE GENOMIC DNA]</scope>
    <source>
        <strain evidence="9 12">A4</strain>
        <strain evidence="8 13">BC-1</strain>
        <strain evidence="7 17">BC-23</strain>
        <strain evidence="6 11">NOV-27</strain>
        <strain evidence="5 14">NOV-5</strain>
        <strain evidence="4 15">NOV-71</strain>
        <strain evidence="1 10">NOV-9</strain>
        <strain evidence="3 18">ONT-3</strain>
        <strain evidence="2 16">SCRP245</strain>
    </source>
</reference>
<dbReference type="OrthoDB" id="121619at2759"/>
<dbReference type="EMBL" id="QXGE01003618">
    <property type="protein sequence ID" value="KAE9274171.1"/>
    <property type="molecule type" value="Genomic_DNA"/>
</dbReference>
<organism evidence="2 16">
    <name type="scientific">Phytophthora fragariae</name>
    <dbReference type="NCBI Taxonomy" id="53985"/>
    <lineage>
        <taxon>Eukaryota</taxon>
        <taxon>Sar</taxon>
        <taxon>Stramenopiles</taxon>
        <taxon>Oomycota</taxon>
        <taxon>Peronosporomycetes</taxon>
        <taxon>Peronosporales</taxon>
        <taxon>Peronosporaceae</taxon>
        <taxon>Phytophthora</taxon>
    </lineage>
</organism>
<dbReference type="AlphaFoldDB" id="A0A6A3HPY0"/>
<dbReference type="Proteomes" id="UP000488956">
    <property type="component" value="Unassembled WGS sequence"/>
</dbReference>
<name>A0A6A3HPY0_9STRA</name>
<evidence type="ECO:0000313" key="17">
    <source>
        <dbReference type="Proteomes" id="UP000476176"/>
    </source>
</evidence>
<gene>
    <name evidence="9" type="ORF">PF001_g27178</name>
    <name evidence="8" type="ORF">PF002_g28214</name>
    <name evidence="7" type="ORF">PF004_g26648</name>
    <name evidence="6" type="ORF">PF005_g27512</name>
    <name evidence="5" type="ORF">PF006_g27255</name>
    <name evidence="4" type="ORF">PF007_g27529</name>
    <name evidence="1" type="ORF">PF009_g28196</name>
    <name evidence="3" type="ORF">PF010_g27080</name>
    <name evidence="2" type="ORF">PF011_g26470</name>
</gene>
<evidence type="ECO:0000313" key="11">
    <source>
        <dbReference type="Proteomes" id="UP000433483"/>
    </source>
</evidence>
<sequence length="98" mass="10937">MLGRVRADTDYVEAVSGNEMEELTAIRWKWEGAVSASEYLEVDEDVPVHEPDVIEDEVVGSDAVLQDEQEEGQEPTIQPATTLRHCMELSAFLLQCGE</sequence>
<dbReference type="EMBL" id="QXGB01003480">
    <property type="protein sequence ID" value="KAE9170555.1"/>
    <property type="molecule type" value="Genomic_DNA"/>
</dbReference>